<dbReference type="Proteomes" id="UP001227268">
    <property type="component" value="Unassembled WGS sequence"/>
</dbReference>
<accession>A0ACC2V5C2</accession>
<protein>
    <submittedName>
        <fullName evidence="1">Uncharacterized protein</fullName>
    </submittedName>
</protein>
<name>A0ACC2V5C2_9TREE</name>
<evidence type="ECO:0000313" key="2">
    <source>
        <dbReference type="Proteomes" id="UP001227268"/>
    </source>
</evidence>
<sequence>MSSATTIEPRINPSSKSRILTILSFPIIALALGIPWWIHTTSIERRSLAAIGTVQGVRDGWRREKVVVRVERGGREVGVERWTGMMNACVPREERAWELQVTDAVSDKIGGEWPVQPPRIKLVDQAANQALPSIDTVPSSPSFGTLMFLAPTTPVRQLSEHSVPRPDECKAAGSHKLFEAMETLLPLQPWTPPGHAIKYAENVTLSFVLLNEDASADRGRQAVRGWQVEDALRTLAPFHSVTIESQILYHAPLKFAPAARALNTSAADGAQSVVWTVSDTQAGGFVNTEQWTLDSGSTNNPVLRFLLFVPKAGHRPLVLEESLRGRADDEAGKSTHYPRCNASCGTNFGSVVIPAYPERRDEDGYLSGRQMRQAFMVFRRDLLQLLGVPALPETLCGGGGEDKADLELMITPWQFASLLRTHVQATTTSAVDTLTSISRLVGRIREMRVGKEVVGDVESSVDALKEAFGKQRGGRVGGQGLMRVWEKTKRASALADRAFFNPSMVGLLYFPDEHKYAVYAPLFAPISVPVIVAIIKEVKRWRKGRKTKAGQGVKVNEEKL</sequence>
<comment type="caution">
    <text evidence="1">The sequence shown here is derived from an EMBL/GenBank/DDBJ whole genome shotgun (WGS) entry which is preliminary data.</text>
</comment>
<keyword evidence="2" id="KW-1185">Reference proteome</keyword>
<proteinExistence type="predicted"/>
<reference evidence="1" key="1">
    <citation type="submission" date="2023-04" db="EMBL/GenBank/DDBJ databases">
        <title>Draft Genome sequencing of Naganishia species isolated from polar environments using Oxford Nanopore Technology.</title>
        <authorList>
            <person name="Leo P."/>
            <person name="Venkateswaran K."/>
        </authorList>
    </citation>
    <scope>NUCLEOTIDE SEQUENCE</scope>
    <source>
        <strain evidence="1">MNA-CCFEE 5423</strain>
    </source>
</reference>
<evidence type="ECO:0000313" key="1">
    <source>
        <dbReference type="EMBL" id="KAJ9093851.1"/>
    </source>
</evidence>
<gene>
    <name evidence="1" type="ORF">QFC21_006224</name>
</gene>
<dbReference type="EMBL" id="JASBWT010000028">
    <property type="protein sequence ID" value="KAJ9093851.1"/>
    <property type="molecule type" value="Genomic_DNA"/>
</dbReference>
<organism evidence="1 2">
    <name type="scientific">Naganishia friedmannii</name>
    <dbReference type="NCBI Taxonomy" id="89922"/>
    <lineage>
        <taxon>Eukaryota</taxon>
        <taxon>Fungi</taxon>
        <taxon>Dikarya</taxon>
        <taxon>Basidiomycota</taxon>
        <taxon>Agaricomycotina</taxon>
        <taxon>Tremellomycetes</taxon>
        <taxon>Filobasidiales</taxon>
        <taxon>Filobasidiaceae</taxon>
        <taxon>Naganishia</taxon>
    </lineage>
</organism>